<feature type="compositionally biased region" description="Polar residues" evidence="1">
    <location>
        <begin position="434"/>
        <end position="448"/>
    </location>
</feature>
<gene>
    <name evidence="2" type="ORF">PHACADRAFT_251806</name>
</gene>
<dbReference type="Proteomes" id="UP000008370">
    <property type="component" value="Unassembled WGS sequence"/>
</dbReference>
<feature type="region of interest" description="Disordered" evidence="1">
    <location>
        <begin position="384"/>
        <end position="418"/>
    </location>
</feature>
<dbReference type="InParanoid" id="K5WFP7"/>
<feature type="non-terminal residue" evidence="2">
    <location>
        <position position="1"/>
    </location>
</feature>
<protein>
    <recommendedName>
        <fullName evidence="4">Mediator of RNA polymerase II transcription subunit 25</fullName>
    </recommendedName>
</protein>
<feature type="compositionally biased region" description="Polar residues" evidence="1">
    <location>
        <begin position="275"/>
        <end position="306"/>
    </location>
</feature>
<dbReference type="GeneID" id="18915323"/>
<organism evidence="2 3">
    <name type="scientific">Phanerochaete carnosa (strain HHB-10118-sp)</name>
    <name type="common">White-rot fungus</name>
    <name type="synonym">Peniophora carnosa</name>
    <dbReference type="NCBI Taxonomy" id="650164"/>
    <lineage>
        <taxon>Eukaryota</taxon>
        <taxon>Fungi</taxon>
        <taxon>Dikarya</taxon>
        <taxon>Basidiomycota</taxon>
        <taxon>Agaricomycotina</taxon>
        <taxon>Agaricomycetes</taxon>
        <taxon>Polyporales</taxon>
        <taxon>Phanerochaetaceae</taxon>
        <taxon>Phanerochaete</taxon>
    </lineage>
</organism>
<feature type="compositionally biased region" description="Polar residues" evidence="1">
    <location>
        <begin position="252"/>
        <end position="265"/>
    </location>
</feature>
<feature type="region of interest" description="Disordered" evidence="1">
    <location>
        <begin position="434"/>
        <end position="469"/>
    </location>
</feature>
<feature type="compositionally biased region" description="Low complexity" evidence="1">
    <location>
        <begin position="393"/>
        <end position="403"/>
    </location>
</feature>
<sequence>MVSTKAPEVAIAYVFDSSVDLANEWGRVQPTLSGQYMQHFIARLREGHPDLQTHHIALVCYASSSTRPSPLLAKTYFTSLQNLFKAKDPSTCGAGQTSRGGGRGMAVLEGLVAAIELFDVLTDYPKSAASKNPALQNLIKHIVHVTACNPDSAERPTWNVNPALDQLTWEALPSELKKREINYNLINLRPCQKLEDFHTAVAGPLAQTPWFTLRPQHTARLMGFPAPSPKTPQGVKRAIESGPSPEVKRVRTSNQASPSTTNSPTPGAAIARPGITTTQPSVSPQLNVAAQPSSGPQKAASTPQSDVTAVLQNVDMEKMQKLVLRVQALEADLKPKEEIARNLEAAGKVEEARLYRQEHILPIRTNTEKLKGIVRTVMAVKANEKAGKPQTTSAGGADDSSASQPPPPPPSGAGGLVSNTASSAAQVNTLMDTPSLSNARPISQPQLSTQTSPVPLPGPPLPSGTSPQVAAQMRKLIEQQNRTPRIPSAASGLSTNANMQPTLLGMGAIRPNIWRGTLTWKGFDATSHVRRELQATVHIQFKTAPEGLAAWPHALGLTPAPPAVPPLMLQEWAKAHQNQPFAGIITVNESADAQVNTENFRSLVRLLQDRNIYAMAAWQGLDGTVKNRLLLFVNQGKLLAFYFAAGVPELPKTNLPQQQQQQQPQPQPQPAAN</sequence>
<evidence type="ECO:0008006" key="4">
    <source>
        <dbReference type="Google" id="ProtNLM"/>
    </source>
</evidence>
<evidence type="ECO:0000313" key="2">
    <source>
        <dbReference type="EMBL" id="EKM57894.1"/>
    </source>
</evidence>
<evidence type="ECO:0000256" key="1">
    <source>
        <dbReference type="SAM" id="MobiDB-lite"/>
    </source>
</evidence>
<reference evidence="2 3" key="1">
    <citation type="journal article" date="2012" name="BMC Genomics">
        <title>Comparative genomics of the white-rot fungi, Phanerochaete carnosa and P. chrysosporium, to elucidate the genetic basis of the distinct wood types they colonize.</title>
        <authorList>
            <person name="Suzuki H."/>
            <person name="MacDonald J."/>
            <person name="Syed K."/>
            <person name="Salamov A."/>
            <person name="Hori C."/>
            <person name="Aerts A."/>
            <person name="Henrissat B."/>
            <person name="Wiebenga A."/>
            <person name="vanKuyk P.A."/>
            <person name="Barry K."/>
            <person name="Lindquist E."/>
            <person name="LaButti K."/>
            <person name="Lapidus A."/>
            <person name="Lucas S."/>
            <person name="Coutinho P."/>
            <person name="Gong Y."/>
            <person name="Samejima M."/>
            <person name="Mahadevan R."/>
            <person name="Abou-Zaid M."/>
            <person name="de Vries R.P."/>
            <person name="Igarashi K."/>
            <person name="Yadav J.S."/>
            <person name="Grigoriev I.V."/>
            <person name="Master E.R."/>
        </authorList>
    </citation>
    <scope>NUCLEOTIDE SEQUENCE [LARGE SCALE GENOMIC DNA]</scope>
    <source>
        <strain evidence="2 3">HHB-10118-sp</strain>
    </source>
</reference>
<dbReference type="STRING" id="650164.K5WFP7"/>
<dbReference type="KEGG" id="pco:PHACADRAFT_251806"/>
<dbReference type="EMBL" id="JH930470">
    <property type="protein sequence ID" value="EKM57894.1"/>
    <property type="molecule type" value="Genomic_DNA"/>
</dbReference>
<evidence type="ECO:0000313" key="3">
    <source>
        <dbReference type="Proteomes" id="UP000008370"/>
    </source>
</evidence>
<dbReference type="RefSeq" id="XP_007393235.1">
    <property type="nucleotide sequence ID" value="XM_007393173.1"/>
</dbReference>
<keyword evidence="3" id="KW-1185">Reference proteome</keyword>
<name>K5WFP7_PHACS</name>
<accession>K5WFP7</accession>
<dbReference type="AlphaFoldDB" id="K5WFP7"/>
<proteinExistence type="predicted"/>
<feature type="region of interest" description="Disordered" evidence="1">
    <location>
        <begin position="221"/>
        <end position="306"/>
    </location>
</feature>
<feature type="region of interest" description="Disordered" evidence="1">
    <location>
        <begin position="653"/>
        <end position="673"/>
    </location>
</feature>
<dbReference type="HOGENOM" id="CLU_009743_0_0_1"/>
<dbReference type="OrthoDB" id="7690434at2759"/>